<gene>
    <name evidence="2" type="ORF">BTUL_0038g00570</name>
</gene>
<reference evidence="2 3" key="1">
    <citation type="submission" date="2017-12" db="EMBL/GenBank/DDBJ databases">
        <title>Comparative genomics of Botrytis spp.</title>
        <authorList>
            <person name="Valero-Jimenez C.A."/>
            <person name="Tapia P."/>
            <person name="Veloso J."/>
            <person name="Silva-Moreno E."/>
            <person name="Staats M."/>
            <person name="Valdes J.H."/>
            <person name="Van Kan J.A.L."/>
        </authorList>
    </citation>
    <scope>NUCLEOTIDE SEQUENCE [LARGE SCALE GENOMIC DNA]</scope>
    <source>
        <strain evidence="2 3">Bt9001</strain>
    </source>
</reference>
<evidence type="ECO:0000256" key="1">
    <source>
        <dbReference type="SAM" id="Coils"/>
    </source>
</evidence>
<evidence type="ECO:0000313" key="3">
    <source>
        <dbReference type="Proteomes" id="UP000297777"/>
    </source>
</evidence>
<dbReference type="AlphaFoldDB" id="A0A4Z1ETW1"/>
<keyword evidence="3" id="KW-1185">Reference proteome</keyword>
<organism evidence="2 3">
    <name type="scientific">Botrytis tulipae</name>
    <dbReference type="NCBI Taxonomy" id="87230"/>
    <lineage>
        <taxon>Eukaryota</taxon>
        <taxon>Fungi</taxon>
        <taxon>Dikarya</taxon>
        <taxon>Ascomycota</taxon>
        <taxon>Pezizomycotina</taxon>
        <taxon>Leotiomycetes</taxon>
        <taxon>Helotiales</taxon>
        <taxon>Sclerotiniaceae</taxon>
        <taxon>Botrytis</taxon>
    </lineage>
</organism>
<accession>A0A4Z1ETW1</accession>
<dbReference type="Proteomes" id="UP000297777">
    <property type="component" value="Unassembled WGS sequence"/>
</dbReference>
<sequence length="111" mass="12565">MVDVSELNAEQHQTIAQLRIELATAHNRVAKLEEGAVHNDTRNEGQLLRSEERFGHQIQALDVQIQQLKRDIQNILSAGAVLVLLAIALLRQRSISTYSLEKLVPLFITFR</sequence>
<comment type="caution">
    <text evidence="2">The sequence shown here is derived from an EMBL/GenBank/DDBJ whole genome shotgun (WGS) entry which is preliminary data.</text>
</comment>
<dbReference type="OrthoDB" id="10456041at2759"/>
<proteinExistence type="predicted"/>
<protein>
    <submittedName>
        <fullName evidence="2">Uncharacterized protein</fullName>
    </submittedName>
</protein>
<dbReference type="EMBL" id="PQXH01000038">
    <property type="protein sequence ID" value="TGO15626.1"/>
    <property type="molecule type" value="Genomic_DNA"/>
</dbReference>
<feature type="coiled-coil region" evidence="1">
    <location>
        <begin position="15"/>
        <end position="78"/>
    </location>
</feature>
<name>A0A4Z1ETW1_9HELO</name>
<evidence type="ECO:0000313" key="2">
    <source>
        <dbReference type="EMBL" id="TGO15626.1"/>
    </source>
</evidence>
<keyword evidence="1" id="KW-0175">Coiled coil</keyword>